<feature type="compositionally biased region" description="Gly residues" evidence="2">
    <location>
        <begin position="819"/>
        <end position="831"/>
    </location>
</feature>
<evidence type="ECO:0000256" key="3">
    <source>
        <dbReference type="SAM" id="SignalP"/>
    </source>
</evidence>
<dbReference type="PROSITE" id="PS51208">
    <property type="entry name" value="AUTOTRANSPORTER"/>
    <property type="match status" value="1"/>
</dbReference>
<dbReference type="InterPro" id="IPR011050">
    <property type="entry name" value="Pectin_lyase_fold/virulence"/>
</dbReference>
<evidence type="ECO:0000259" key="4">
    <source>
        <dbReference type="PROSITE" id="PS51208"/>
    </source>
</evidence>
<dbReference type="OrthoDB" id="8923497at2"/>
<proteinExistence type="predicted"/>
<dbReference type="AlphaFoldDB" id="A0A2N4TUP0"/>
<accession>A0A2N4TUP0</accession>
<evidence type="ECO:0000313" key="6">
    <source>
        <dbReference type="Proteomes" id="UP000234456"/>
    </source>
</evidence>
<dbReference type="InterPro" id="IPR043990">
    <property type="entry name" value="AC_1"/>
</dbReference>
<evidence type="ECO:0000313" key="5">
    <source>
        <dbReference type="EMBL" id="PLC43405.1"/>
    </source>
</evidence>
<feature type="signal peptide" evidence="3">
    <location>
        <begin position="1"/>
        <end position="34"/>
    </location>
</feature>
<dbReference type="RefSeq" id="WP_102064048.1">
    <property type="nucleotide sequence ID" value="NZ_PKQE01000001.1"/>
</dbReference>
<dbReference type="Gene3D" id="2.40.128.130">
    <property type="entry name" value="Autotransporter beta-domain"/>
    <property type="match status" value="1"/>
</dbReference>
<dbReference type="EMBL" id="PKQE01000001">
    <property type="protein sequence ID" value="PLC43405.1"/>
    <property type="molecule type" value="Genomic_DNA"/>
</dbReference>
<dbReference type="SUPFAM" id="SSF51126">
    <property type="entry name" value="Pectin lyase-like"/>
    <property type="match status" value="2"/>
</dbReference>
<sequence length="1163" mass="116097">MSTPLFQRRRGRLQFVSIALVASPFALFGALAHADCTTTGQTTVCDSAAPNPTTSTIGAGNVAAEDNRVVTVQTGSTVAVGDTSAIAVRDNANITVQSGATVSANAVSTSGFYGTGGNAIDFRNNSTLTVQQGGQVLANGTQLSGEAVNPEGTGNTIVNNGLIKSAHGAAIWFQNTTGGNTVVNNATGTIQTDVANGNVMGASGNGSVDFTNRGKVVGNLIFAGGNDALHLYTGSSVSGSISGGGGANVITLNGTDSATLGTITNFQTLRKQDSGTWTLSKTLASMGVTNAQVQQGTLIVQGNNSAYTGTMQVDAGGTLQGDALGVTKAVTNNGLVRFQQDVDGSYAGQIVGAGALEKTGTGTLTLAAGNTYSGGTTITQGTLAIGADSALGGATGVLTLNGGTLQLTGNVDVAGTRAVSITNANGTIDTQGFTSTVSQGISGAGALTKAGSGTLVLAGDNTYQGGTTIAAGTLQLGNGGTSGSVAGDVVNNGTLAFNRSDTYTYGGQISGTGAVNQSGTGTTVLTNDHTYSGGTTISAGTLQLGNGGTSGSITGNVVDNGTLAFNRSDVFTFGGTVTGTGGITQAGTGTTVLTANNAIQGNTVVASGALAIGDAAHAGATLGASGSNAPQNLRTMAAGGSTVQIAANATLGGYGTVNGAVTNNGTVAVADALAAFANTGSGSLTINGALSNAGTVQIGGAGVGNKLVVNGNYVGNGGVLAINTKLGADNSPTDKLVISGGTASGNTAVRVTNAGGAGAKTTGDGIEVVSAINGATTQANAFALANRVVAGPYEYTLQRGGSASADSWYLRTLQTSTQGTGGGTTGTGTGTGTTQPALRPEVSLYTAIPQLTLLYGRALLDTLHERVGEESNQAAAPAGTSPVLRTGWARVIAQKGSRMSDGNGVYGNQGPAFSYDFGGVQFGADVYQRQREDGSHDHAGGYFATGRIAADVTHADGADAGRDTVNANTVGLYWTHFGPSGWYLDGVVQGTRYDADASPHGVNGLKTHALGYAASLEAGYPIALSPQWRVEPQAQLVYQRAAFADANDGAADVRFNSVNSMLGRLGVRVSKRWGESPERQHTAWVRANVWHEFRGQTGTQMSSPDGGFVPFTAQLPSTTLELTGGLTAQVAKNGVFYASVGYQVSADRRLHGVNGKAGVRWGW</sequence>
<gene>
    <name evidence="5" type="ORF">C0Q88_01370</name>
</gene>
<dbReference type="Pfam" id="PF18883">
    <property type="entry name" value="AC_1"/>
    <property type="match status" value="1"/>
</dbReference>
<dbReference type="GO" id="GO:0019867">
    <property type="term" value="C:outer membrane"/>
    <property type="evidence" value="ECO:0007669"/>
    <property type="project" value="InterPro"/>
</dbReference>
<dbReference type="NCBIfam" id="TIGR02601">
    <property type="entry name" value="autotrns_rpt"/>
    <property type="match status" value="3"/>
</dbReference>
<evidence type="ECO:0000256" key="2">
    <source>
        <dbReference type="SAM" id="MobiDB-lite"/>
    </source>
</evidence>
<keyword evidence="1 3" id="KW-0732">Signal</keyword>
<evidence type="ECO:0000256" key="1">
    <source>
        <dbReference type="ARBA" id="ARBA00022729"/>
    </source>
</evidence>
<dbReference type="InterPro" id="IPR012332">
    <property type="entry name" value="Autotransporter_pectin_lyase_C"/>
</dbReference>
<dbReference type="PANTHER" id="PTHR35037:SF3">
    <property type="entry name" value="C-TERMINAL REGION OF AIDA-LIKE PROTEIN"/>
    <property type="match status" value="1"/>
</dbReference>
<dbReference type="Proteomes" id="UP000234456">
    <property type="component" value="Unassembled WGS sequence"/>
</dbReference>
<dbReference type="InterPro" id="IPR013425">
    <property type="entry name" value="Autotrns_rpt"/>
</dbReference>
<reference evidence="5 6" key="1">
    <citation type="submission" date="2017-12" db="EMBL/GenBank/DDBJ databases">
        <title>Draft genome sequence of Ralstonia pickettii 52.</title>
        <authorList>
            <person name="Zheng B."/>
        </authorList>
    </citation>
    <scope>NUCLEOTIDE SEQUENCE [LARGE SCALE GENOMIC DNA]</scope>
    <source>
        <strain evidence="5 6">52</strain>
    </source>
</reference>
<name>A0A2N4TUP0_RALPI</name>
<dbReference type="CDD" id="cd01344">
    <property type="entry name" value="PL2_Passenger_AT"/>
    <property type="match status" value="1"/>
</dbReference>
<comment type="caution">
    <text evidence="5">The sequence shown here is derived from an EMBL/GenBank/DDBJ whole genome shotgun (WGS) entry which is preliminary data.</text>
</comment>
<dbReference type="SUPFAM" id="SSF103515">
    <property type="entry name" value="Autotransporter"/>
    <property type="match status" value="1"/>
</dbReference>
<dbReference type="NCBIfam" id="TIGR01414">
    <property type="entry name" value="autotrans_barl"/>
    <property type="match status" value="1"/>
</dbReference>
<dbReference type="Pfam" id="PF03797">
    <property type="entry name" value="Autotransporter"/>
    <property type="match status" value="1"/>
</dbReference>
<dbReference type="InterPro" id="IPR051551">
    <property type="entry name" value="Autotransporter_adhesion"/>
</dbReference>
<dbReference type="InterPro" id="IPR036709">
    <property type="entry name" value="Autotransporte_beta_dom_sf"/>
</dbReference>
<organism evidence="5 6">
    <name type="scientific">Ralstonia pickettii</name>
    <name type="common">Burkholderia pickettii</name>
    <dbReference type="NCBI Taxonomy" id="329"/>
    <lineage>
        <taxon>Bacteria</taxon>
        <taxon>Pseudomonadati</taxon>
        <taxon>Pseudomonadota</taxon>
        <taxon>Betaproteobacteria</taxon>
        <taxon>Burkholderiales</taxon>
        <taxon>Burkholderiaceae</taxon>
        <taxon>Ralstonia</taxon>
    </lineage>
</organism>
<feature type="domain" description="Autotransporter" evidence="4">
    <location>
        <begin position="880"/>
        <end position="1163"/>
    </location>
</feature>
<protein>
    <submittedName>
        <fullName evidence="5">Autotransporter outer membrane beta-barrel domain-containing protein</fullName>
    </submittedName>
</protein>
<feature type="region of interest" description="Disordered" evidence="2">
    <location>
        <begin position="815"/>
        <end position="836"/>
    </location>
</feature>
<dbReference type="SMART" id="SM00869">
    <property type="entry name" value="Autotransporter"/>
    <property type="match status" value="1"/>
</dbReference>
<dbReference type="Pfam" id="PF12951">
    <property type="entry name" value="PATR"/>
    <property type="match status" value="5"/>
</dbReference>
<dbReference type="InterPro" id="IPR006315">
    <property type="entry name" value="OM_autotransptr_brl_dom"/>
</dbReference>
<dbReference type="PANTHER" id="PTHR35037">
    <property type="entry name" value="C-TERMINAL REGION OF AIDA-LIKE PROTEIN"/>
    <property type="match status" value="1"/>
</dbReference>
<feature type="chain" id="PRO_5014710553" evidence="3">
    <location>
        <begin position="35"/>
        <end position="1163"/>
    </location>
</feature>
<dbReference type="Gene3D" id="2.160.20.20">
    <property type="match status" value="3"/>
</dbReference>
<dbReference type="InterPro" id="IPR005546">
    <property type="entry name" value="Autotransporte_beta"/>
</dbReference>